<proteinExistence type="predicted"/>
<dbReference type="EMBL" id="RYZW01000148">
    <property type="protein sequence ID" value="TDZ41072.1"/>
    <property type="molecule type" value="Genomic_DNA"/>
</dbReference>
<reference evidence="1 2" key="1">
    <citation type="submission" date="2018-12" db="EMBL/GenBank/DDBJ databases">
        <title>Genome sequence and assembly of Colletotrichum trifolii.</title>
        <authorList>
            <person name="Gan P."/>
            <person name="Shirasu K."/>
        </authorList>
    </citation>
    <scope>NUCLEOTIDE SEQUENCE [LARGE SCALE GENOMIC DNA]</scope>
    <source>
        <strain evidence="1 2">543-2</strain>
    </source>
</reference>
<name>A0A4V3HTT7_COLTR</name>
<keyword evidence="2" id="KW-1185">Reference proteome</keyword>
<sequence>MDSTRRASSASSRGRRVLLHPCGRVHGYQCGEPRLPAQPLASTHPFPVAI</sequence>
<dbReference type="Proteomes" id="UP000295703">
    <property type="component" value="Unassembled WGS sequence"/>
</dbReference>
<protein>
    <submittedName>
        <fullName evidence="1">Uncharacterized protein</fullName>
    </submittedName>
</protein>
<organism evidence="1 2">
    <name type="scientific">Colletotrichum trifolii</name>
    <dbReference type="NCBI Taxonomy" id="5466"/>
    <lineage>
        <taxon>Eukaryota</taxon>
        <taxon>Fungi</taxon>
        <taxon>Dikarya</taxon>
        <taxon>Ascomycota</taxon>
        <taxon>Pezizomycotina</taxon>
        <taxon>Sordariomycetes</taxon>
        <taxon>Hypocreomycetidae</taxon>
        <taxon>Glomerellales</taxon>
        <taxon>Glomerellaceae</taxon>
        <taxon>Colletotrichum</taxon>
        <taxon>Colletotrichum orbiculare species complex</taxon>
    </lineage>
</organism>
<gene>
    <name evidence="1" type="ORF">CTRI78_v009961</name>
</gene>
<dbReference type="AlphaFoldDB" id="A0A4V3HTT7"/>
<accession>A0A4V3HTT7</accession>
<evidence type="ECO:0000313" key="1">
    <source>
        <dbReference type="EMBL" id="TDZ41072.1"/>
    </source>
</evidence>
<comment type="caution">
    <text evidence="1">The sequence shown here is derived from an EMBL/GenBank/DDBJ whole genome shotgun (WGS) entry which is preliminary data.</text>
</comment>
<evidence type="ECO:0000313" key="2">
    <source>
        <dbReference type="Proteomes" id="UP000295703"/>
    </source>
</evidence>